<dbReference type="PRINTS" id="PR00616">
    <property type="entry name" value="CCAATSUBUNTB"/>
</dbReference>
<dbReference type="OrthoDB" id="1097733at2759"/>
<evidence type="ECO:0000256" key="6">
    <source>
        <dbReference type="RuleBase" id="RU367155"/>
    </source>
</evidence>
<dbReference type="GO" id="GO:0005634">
    <property type="term" value="C:nucleus"/>
    <property type="evidence" value="ECO:0007669"/>
    <property type="project" value="UniProtKB-SubCell"/>
</dbReference>
<evidence type="ECO:0000256" key="1">
    <source>
        <dbReference type="ARBA" id="ARBA00004123"/>
    </source>
</evidence>
<evidence type="ECO:0000256" key="2">
    <source>
        <dbReference type="ARBA" id="ARBA00023015"/>
    </source>
</evidence>
<accession>A0A854QDJ3</accession>
<dbReference type="Proteomes" id="UP000199727">
    <property type="component" value="Unassembled WGS sequence"/>
</dbReference>
<evidence type="ECO:0000256" key="4">
    <source>
        <dbReference type="ARBA" id="ARBA00023163"/>
    </source>
</evidence>
<keyword evidence="2 6" id="KW-0805">Transcription regulation</keyword>
<proteinExistence type="inferred from homology"/>
<dbReference type="InterPro" id="IPR001289">
    <property type="entry name" value="NFYA"/>
</dbReference>
<dbReference type="SMART" id="SM00521">
    <property type="entry name" value="CBF"/>
    <property type="match status" value="1"/>
</dbReference>
<comment type="caution">
    <text evidence="8">The sequence shown here is derived from an EMBL/GenBank/DDBJ whole genome shotgun (WGS) entry which is preliminary data.</text>
</comment>
<evidence type="ECO:0000313" key="8">
    <source>
        <dbReference type="EMBL" id="OXG21825.1"/>
    </source>
</evidence>
<keyword evidence="3 6" id="KW-0238">DNA-binding</keyword>
<keyword evidence="4 6" id="KW-0804">Transcription</keyword>
<comment type="function">
    <text evidence="6">Component of the sequence-specific heterotrimeric transcription factor (NF-Y) which specifically recognizes a 5'-CCAAT-3' box motif found in the promoters of its target genes.</text>
</comment>
<evidence type="ECO:0000256" key="5">
    <source>
        <dbReference type="ARBA" id="ARBA00023242"/>
    </source>
</evidence>
<feature type="region of interest" description="Disordered" evidence="7">
    <location>
        <begin position="228"/>
        <end position="247"/>
    </location>
</feature>
<comment type="subcellular location">
    <subcellularLocation>
        <location evidence="1 6">Nucleus</location>
    </subcellularLocation>
</comment>
<reference evidence="8 9" key="1">
    <citation type="submission" date="2017-06" db="EMBL/GenBank/DDBJ databases">
        <title>Global population genomics of the pathogenic fungus Cryptococcus neoformans var. grubii.</title>
        <authorList>
            <person name="Cuomo C."/>
            <person name="Litvintseva A."/>
            <person name="Chen Y."/>
            <person name="Young S."/>
            <person name="Zeng Q."/>
            <person name="Chapman S."/>
            <person name="Gujja S."/>
            <person name="Saif S."/>
            <person name="Birren B."/>
        </authorList>
    </citation>
    <scope>NUCLEOTIDE SEQUENCE [LARGE SCALE GENOMIC DNA]</scope>
    <source>
        <strain evidence="8 9">Tu259-1</strain>
    </source>
</reference>
<dbReference type="GO" id="GO:0003700">
    <property type="term" value="F:DNA-binding transcription factor activity"/>
    <property type="evidence" value="ECO:0007669"/>
    <property type="project" value="UniProtKB-UniRule"/>
</dbReference>
<gene>
    <name evidence="8" type="ORF">C361_03250</name>
</gene>
<dbReference type="GO" id="GO:0003677">
    <property type="term" value="F:DNA binding"/>
    <property type="evidence" value="ECO:0007669"/>
    <property type="project" value="UniProtKB-KW"/>
</dbReference>
<dbReference type="EMBL" id="AMKT01000041">
    <property type="protein sequence ID" value="OXG21825.1"/>
    <property type="molecule type" value="Genomic_DNA"/>
</dbReference>
<dbReference type="Gene3D" id="6.10.250.2430">
    <property type="match status" value="1"/>
</dbReference>
<evidence type="ECO:0000313" key="9">
    <source>
        <dbReference type="Proteomes" id="UP000199727"/>
    </source>
</evidence>
<feature type="compositionally biased region" description="Basic residues" evidence="7">
    <location>
        <begin position="228"/>
        <end position="244"/>
    </location>
</feature>
<organism evidence="8 9">
    <name type="scientific">Cryptococcus neoformans Tu259-1</name>
    <dbReference type="NCBI Taxonomy" id="1230072"/>
    <lineage>
        <taxon>Eukaryota</taxon>
        <taxon>Fungi</taxon>
        <taxon>Dikarya</taxon>
        <taxon>Basidiomycota</taxon>
        <taxon>Agaricomycotina</taxon>
        <taxon>Tremellomycetes</taxon>
        <taxon>Tremellales</taxon>
        <taxon>Cryptococcaceae</taxon>
        <taxon>Cryptococcus</taxon>
        <taxon>Cryptococcus neoformans species complex</taxon>
    </lineage>
</organism>
<dbReference type="AlphaFoldDB" id="A0A854QDJ3"/>
<dbReference type="PROSITE" id="PS51152">
    <property type="entry name" value="NFYA_HAP2_2"/>
    <property type="match status" value="1"/>
</dbReference>
<feature type="compositionally biased region" description="Low complexity" evidence="7">
    <location>
        <begin position="132"/>
        <end position="146"/>
    </location>
</feature>
<evidence type="ECO:0000256" key="7">
    <source>
        <dbReference type="SAM" id="MobiDB-lite"/>
    </source>
</evidence>
<dbReference type="PANTHER" id="PTHR12632">
    <property type="entry name" value="TRANSCRIPTION FACTOR NF-Y ALPHA-RELATED"/>
    <property type="match status" value="1"/>
</dbReference>
<dbReference type="Pfam" id="PF02045">
    <property type="entry name" value="CBFB_NFYA"/>
    <property type="match status" value="1"/>
</dbReference>
<feature type="region of interest" description="Disordered" evidence="7">
    <location>
        <begin position="121"/>
        <end position="165"/>
    </location>
</feature>
<comment type="subunit">
    <text evidence="6">Heterotrimer.</text>
</comment>
<sequence length="275" mass="30759">MAASLPIFHLLPGHHPAYPPSPTFSDPAFSAQYDSSFPANMDLSKSNHHREPRLPAAARPHPCPPPLIHAPALNNYPFSAPPGTSAPQYSSRHIPSYPNLVPPNFSRGSYAAVQGGEDPTAFLDLDLSQPGPSTYHQQQPQPQSAAHHYHQPDHEYVQSDAEDDESLVQVKEELQDERQEGEEQGADVDNEEPLYVNAKQYHRILKRRMARARLEELNRLVRSRKPYLHESRHRHACSRPRGKGGRFLTAEEIETLKRQEAEKASKGEDAAQASA</sequence>
<keyword evidence="5 6" id="KW-0539">Nucleus</keyword>
<comment type="similarity">
    <text evidence="6">Belongs to the NFYA/HAP2 subunit family.</text>
</comment>
<protein>
    <recommendedName>
        <fullName evidence="6">Transcriptional activator HAP2</fullName>
    </recommendedName>
</protein>
<evidence type="ECO:0000256" key="3">
    <source>
        <dbReference type="ARBA" id="ARBA00023125"/>
    </source>
</evidence>
<name>A0A854QDJ3_CRYNE</name>